<organism evidence="4 5">
    <name type="scientific">Meira miltonrushii</name>
    <dbReference type="NCBI Taxonomy" id="1280837"/>
    <lineage>
        <taxon>Eukaryota</taxon>
        <taxon>Fungi</taxon>
        <taxon>Dikarya</taxon>
        <taxon>Basidiomycota</taxon>
        <taxon>Ustilaginomycotina</taxon>
        <taxon>Exobasidiomycetes</taxon>
        <taxon>Exobasidiales</taxon>
        <taxon>Brachybasidiaceae</taxon>
        <taxon>Meira</taxon>
    </lineage>
</organism>
<dbReference type="GO" id="GO:0019888">
    <property type="term" value="F:protein phosphatase regulator activity"/>
    <property type="evidence" value="ECO:0007669"/>
    <property type="project" value="TreeGrafter"/>
</dbReference>
<feature type="region of interest" description="Disordered" evidence="3">
    <location>
        <begin position="1225"/>
        <end position="1250"/>
    </location>
</feature>
<dbReference type="Proteomes" id="UP000245771">
    <property type="component" value="Unassembled WGS sequence"/>
</dbReference>
<dbReference type="GO" id="GO:0019903">
    <property type="term" value="F:protein phosphatase binding"/>
    <property type="evidence" value="ECO:0007669"/>
    <property type="project" value="InterPro"/>
</dbReference>
<evidence type="ECO:0000256" key="1">
    <source>
        <dbReference type="ARBA" id="ARBA00006180"/>
    </source>
</evidence>
<dbReference type="STRING" id="1280837.A0A316VA41"/>
<dbReference type="EMBL" id="KZ819604">
    <property type="protein sequence ID" value="PWN34366.1"/>
    <property type="molecule type" value="Genomic_DNA"/>
</dbReference>
<feature type="region of interest" description="Disordered" evidence="3">
    <location>
        <begin position="689"/>
        <end position="805"/>
    </location>
</feature>
<comment type="similarity">
    <text evidence="1">Belongs to the SAPS family.</text>
</comment>
<reference evidence="4 5" key="1">
    <citation type="journal article" date="2018" name="Mol. Biol. Evol.">
        <title>Broad Genomic Sampling Reveals a Smut Pathogenic Ancestry of the Fungal Clade Ustilaginomycotina.</title>
        <authorList>
            <person name="Kijpornyongpan T."/>
            <person name="Mondo S.J."/>
            <person name="Barry K."/>
            <person name="Sandor L."/>
            <person name="Lee J."/>
            <person name="Lipzen A."/>
            <person name="Pangilinan J."/>
            <person name="LaButti K."/>
            <person name="Hainaut M."/>
            <person name="Henrissat B."/>
            <person name="Grigoriev I.V."/>
            <person name="Spatafora J.W."/>
            <person name="Aime M.C."/>
        </authorList>
    </citation>
    <scope>NUCLEOTIDE SEQUENCE [LARGE SCALE GENOMIC DNA]</scope>
    <source>
        <strain evidence="4 5">MCA 3882</strain>
    </source>
</reference>
<feature type="compositionally biased region" description="Polar residues" evidence="3">
    <location>
        <begin position="1175"/>
        <end position="1184"/>
    </location>
</feature>
<feature type="compositionally biased region" description="Acidic residues" evidence="3">
    <location>
        <begin position="1064"/>
        <end position="1073"/>
    </location>
</feature>
<feature type="compositionally biased region" description="Polar residues" evidence="3">
    <location>
        <begin position="400"/>
        <end position="410"/>
    </location>
</feature>
<feature type="region of interest" description="Disordered" evidence="3">
    <location>
        <begin position="371"/>
        <end position="488"/>
    </location>
</feature>
<feature type="compositionally biased region" description="Basic and acidic residues" evidence="3">
    <location>
        <begin position="697"/>
        <end position="712"/>
    </location>
</feature>
<evidence type="ECO:0000256" key="3">
    <source>
        <dbReference type="SAM" id="MobiDB-lite"/>
    </source>
</evidence>
<dbReference type="InterPro" id="IPR007587">
    <property type="entry name" value="SAPS"/>
</dbReference>
<dbReference type="PANTHER" id="PTHR12634">
    <property type="entry name" value="SIT4 YEAST -ASSOCIATING PROTEIN-RELATED"/>
    <property type="match status" value="1"/>
</dbReference>
<dbReference type="GO" id="GO:0005829">
    <property type="term" value="C:cytosol"/>
    <property type="evidence" value="ECO:0007669"/>
    <property type="project" value="TreeGrafter"/>
</dbReference>
<keyword evidence="5" id="KW-1185">Reference proteome</keyword>
<feature type="compositionally biased region" description="Basic and acidic residues" evidence="3">
    <location>
        <begin position="782"/>
        <end position="802"/>
    </location>
</feature>
<protein>
    <submittedName>
        <fullName evidence="4">SAPS-domain-containing protein</fullName>
    </submittedName>
</protein>
<dbReference type="PANTHER" id="PTHR12634:SF8">
    <property type="entry name" value="FIERY MOUNTAIN, ISOFORM D"/>
    <property type="match status" value="1"/>
</dbReference>
<dbReference type="GO" id="GO:0005634">
    <property type="term" value="C:nucleus"/>
    <property type="evidence" value="ECO:0007669"/>
    <property type="project" value="TreeGrafter"/>
</dbReference>
<dbReference type="InParanoid" id="A0A316VA41"/>
<name>A0A316VA41_9BASI</name>
<dbReference type="RefSeq" id="XP_025354668.1">
    <property type="nucleotide sequence ID" value="XM_025499951.1"/>
</dbReference>
<feature type="compositionally biased region" description="Acidic residues" evidence="3">
    <location>
        <begin position="569"/>
        <end position="579"/>
    </location>
</feature>
<feature type="compositionally biased region" description="Polar residues" evidence="3">
    <location>
        <begin position="474"/>
        <end position="485"/>
    </location>
</feature>
<gene>
    <name evidence="4" type="ORF">FA14DRAFT_165343</name>
</gene>
<evidence type="ECO:0000256" key="2">
    <source>
        <dbReference type="ARBA" id="ARBA00023306"/>
    </source>
</evidence>
<sequence>MFWRFGFSSTSSLDTLLDRPNVSLEEILDEDELLQECKTQNSKLINYLQQPRVLKRLFEHVVGTAEVGGPGGREWEEKVRFKYPYIASEVLSSDIWSIVDTALSNSDDLLVPFWDSILSKGATSNPPTITQHQHPLFSESQKSQTTFDGPKLNASHLPTVPGEEASNAENSNVGVLGLEVKSNDDGTTLTTARDNGPGKSVLAGYWAKVNGVFLDKKPREMIAFIKELPQIVELFVAHMETPAVVDLLYRIIQCEEAVQNVGIIDWLSSEDLMPRLIDLLSPSHSTDLHNTVSELLKAIIALSAPSPASLTQGTGAEAFGFGGTDAMGGQANGQVGGVNNRLVRELASETIVRKMVGFMLDASLPSRLSRQLSEAAEEQRNEEGFTFSAKKKRDKPSVTAAESQTLSSLSEVPLDPLDKSGNSSDSALDDDDLDFDAGSSRKPLNPRDTPASGVSAYGGIGRSPGVLDHHRDSTATIRPSTNSLTPPVRAPEINVTAESCTSTLVTCIGILIELIRKNNSDYFEQHLFHTLRTHLLQRQQEIAERKASRTVNASEEKDEEAQQSKGVDGEEDEDDEMEGMEEAMAELSDKLGIVHLGPMLRVLCERLGDFQSLISRPRVDSTETVSSLGKTAALTFERYRITELYAELLHCSNMALLNRTPGEGPQYSEEGVLQGGIEGLQILARTLQGTDAASESGQDHTTTEKPAAEKAESTTTKTEGEEETQPSTKTGRHTRQSSVVGGGVGSEDTDDEALLSEVSLNDATTDTDKAASTEGTSPTDDAQSKDEGSSAQKGGEEEKADGQDDEEIRSVLSHLSLADLTAPSPSPSKPPSPIDDMRDYVIGDLLKKKFLECDVIPTILSLFFEFPWNNFLHNVVYDILQQFFNGRMDVGLNRKLTLAVFEQAKLTEKIVEGEKRNQESLKSPRKIRLGYMGHMHLIAEETVKLLERYPQEIAHYIEPYISPEWTNFVEHPLKENREKEAAPLAGGRPQMLHSLSFPQHGVGVADGDLGASGGQSVGSDAFANYLSSQMGTANASDDDDSDEDTNWLSQDIRQRNLHSGSGDAFDDAFEPDIESGSGIGRRGNSIDNDDDDDDWGPFADSSSSSSAVIGGPNSGSGSSAQAYLTPADWAADFQRETSANDDVQSFDGDDNSSTASESGNALGEEGVQVERARSDSGSSDTNGTPFVDLLDSASLRASDVVAAAHARRPSLEQLEGVPNTEAPTAAGEALDEKDPLGPGVAPDAQPNPVSGLIERTIDGQTVKVPLDEVALSNKIINILFDFTHFCL</sequence>
<proteinExistence type="inferred from homology"/>
<feature type="region of interest" description="Disordered" evidence="3">
    <location>
        <begin position="1138"/>
        <end position="1185"/>
    </location>
</feature>
<accession>A0A316VA41</accession>
<keyword evidence="2" id="KW-0131">Cell cycle</keyword>
<feature type="region of interest" description="Disordered" evidence="3">
    <location>
        <begin position="1052"/>
        <end position="1121"/>
    </location>
</feature>
<evidence type="ECO:0000313" key="4">
    <source>
        <dbReference type="EMBL" id="PWN34366.1"/>
    </source>
</evidence>
<dbReference type="GeneID" id="37021732"/>
<evidence type="ECO:0000313" key="5">
    <source>
        <dbReference type="Proteomes" id="UP000245771"/>
    </source>
</evidence>
<dbReference type="FunCoup" id="A0A316VA41">
    <property type="interactions" value="461"/>
</dbReference>
<feature type="region of interest" description="Disordered" evidence="3">
    <location>
        <begin position="125"/>
        <end position="156"/>
    </location>
</feature>
<feature type="compositionally biased region" description="Polar residues" evidence="3">
    <location>
        <begin position="125"/>
        <end position="147"/>
    </location>
</feature>
<dbReference type="OrthoDB" id="10259133at2759"/>
<dbReference type="Pfam" id="PF04499">
    <property type="entry name" value="SAPS"/>
    <property type="match status" value="2"/>
</dbReference>
<feature type="region of interest" description="Disordered" evidence="3">
    <location>
        <begin position="546"/>
        <end position="579"/>
    </location>
</feature>